<comment type="cofactor">
    <cofactor evidence="2">
        <name>Zn(2+)</name>
        <dbReference type="ChEBI" id="CHEBI:29105"/>
    </cofactor>
</comment>
<dbReference type="InterPro" id="IPR036265">
    <property type="entry name" value="HIT-like_sf"/>
</dbReference>
<evidence type="ECO:0000259" key="13">
    <source>
        <dbReference type="Pfam" id="PF01087"/>
    </source>
</evidence>
<comment type="similarity">
    <text evidence="4 12">Belongs to the galactose-1-phosphate uridylyltransferase type 1 family.</text>
</comment>
<reference evidence="16" key="1">
    <citation type="submission" date="2020-01" db="EMBL/GenBank/DDBJ databases">
        <title>Draft genome sequence of the Termite Coptotermes fromosanus.</title>
        <authorList>
            <person name="Itakura S."/>
            <person name="Yosikawa Y."/>
            <person name="Umezawa K."/>
        </authorList>
    </citation>
    <scope>NUCLEOTIDE SEQUENCE [LARGE SCALE GENOMIC DNA]</scope>
</reference>
<evidence type="ECO:0000256" key="5">
    <source>
        <dbReference type="ARBA" id="ARBA00022679"/>
    </source>
</evidence>
<keyword evidence="8" id="KW-0862">Zinc</keyword>
<dbReference type="NCBIfam" id="NF008724">
    <property type="entry name" value="PRK11720.1"/>
    <property type="match status" value="1"/>
</dbReference>
<gene>
    <name evidence="15" type="ORF">Cfor_04020</name>
</gene>
<dbReference type="PROSITE" id="PS00117">
    <property type="entry name" value="GAL_P_UDP_TRANSF_I"/>
    <property type="match status" value="1"/>
</dbReference>
<dbReference type="SUPFAM" id="SSF54197">
    <property type="entry name" value="HIT-like"/>
    <property type="match status" value="2"/>
</dbReference>
<evidence type="ECO:0000256" key="12">
    <source>
        <dbReference type="RuleBase" id="RU000506"/>
    </source>
</evidence>
<comment type="pathway">
    <text evidence="3 12">Carbohydrate metabolism; galactose metabolism.</text>
</comment>
<keyword evidence="9 12" id="KW-0299">Galactose metabolism</keyword>
<dbReference type="InterPro" id="IPR001937">
    <property type="entry name" value="GalP_UDPtransf1"/>
</dbReference>
<comment type="caution">
    <text evidence="15">The sequence shown here is derived from an EMBL/GenBank/DDBJ whole genome shotgun (WGS) entry which is preliminary data.</text>
</comment>
<keyword evidence="10 12" id="KW-0119">Carbohydrate metabolism</keyword>
<dbReference type="GO" id="GO:0033499">
    <property type="term" value="P:galactose catabolic process via UDP-galactose, Leloir pathway"/>
    <property type="evidence" value="ECO:0007669"/>
    <property type="project" value="TreeGrafter"/>
</dbReference>
<evidence type="ECO:0000256" key="7">
    <source>
        <dbReference type="ARBA" id="ARBA00022723"/>
    </source>
</evidence>
<feature type="domain" description="Galactose-1-phosphate uridyl transferase C-terminal" evidence="14">
    <location>
        <begin position="194"/>
        <end position="357"/>
    </location>
</feature>
<organism evidence="15 16">
    <name type="scientific">Coptotermes formosanus</name>
    <name type="common">Formosan subterranean termite</name>
    <dbReference type="NCBI Taxonomy" id="36987"/>
    <lineage>
        <taxon>Eukaryota</taxon>
        <taxon>Metazoa</taxon>
        <taxon>Ecdysozoa</taxon>
        <taxon>Arthropoda</taxon>
        <taxon>Hexapoda</taxon>
        <taxon>Insecta</taxon>
        <taxon>Pterygota</taxon>
        <taxon>Neoptera</taxon>
        <taxon>Polyneoptera</taxon>
        <taxon>Dictyoptera</taxon>
        <taxon>Blattodea</taxon>
        <taxon>Blattoidea</taxon>
        <taxon>Termitoidae</taxon>
        <taxon>Rhinotermitidae</taxon>
        <taxon>Coptotermes</taxon>
    </lineage>
</organism>
<keyword evidence="7 12" id="KW-0479">Metal-binding</keyword>
<accession>A0A6L2Q7J6</accession>
<dbReference type="GO" id="GO:0008270">
    <property type="term" value="F:zinc ion binding"/>
    <property type="evidence" value="ECO:0007669"/>
    <property type="project" value="InterPro"/>
</dbReference>
<dbReference type="AlphaFoldDB" id="A0A6L2Q7J6"/>
<evidence type="ECO:0000313" key="15">
    <source>
        <dbReference type="EMBL" id="GFG40696.1"/>
    </source>
</evidence>
<evidence type="ECO:0000313" key="16">
    <source>
        <dbReference type="Proteomes" id="UP000502823"/>
    </source>
</evidence>
<evidence type="ECO:0000256" key="3">
    <source>
        <dbReference type="ARBA" id="ARBA00004947"/>
    </source>
</evidence>
<feature type="active site" description="Tele-UMP-histidine intermediate" evidence="11">
    <location>
        <position position="174"/>
    </location>
</feature>
<dbReference type="FunCoup" id="A0A6L2Q7J6">
    <property type="interactions" value="343"/>
</dbReference>
<keyword evidence="16" id="KW-1185">Reference proteome</keyword>
<evidence type="ECO:0000256" key="2">
    <source>
        <dbReference type="ARBA" id="ARBA00001947"/>
    </source>
</evidence>
<evidence type="ECO:0000256" key="8">
    <source>
        <dbReference type="ARBA" id="ARBA00022833"/>
    </source>
</evidence>
<dbReference type="Proteomes" id="UP000502823">
    <property type="component" value="Unassembled WGS sequence"/>
</dbReference>
<keyword evidence="6 12" id="KW-0548">Nucleotidyltransferase</keyword>
<dbReference type="PIRSF" id="PIRSF000808">
    <property type="entry name" value="GalT"/>
    <property type="match status" value="1"/>
</dbReference>
<dbReference type="EMBL" id="BLKM01002325">
    <property type="protein sequence ID" value="GFG40696.1"/>
    <property type="molecule type" value="Genomic_DNA"/>
</dbReference>
<proteinExistence type="inferred from homology"/>
<evidence type="ECO:0000256" key="1">
    <source>
        <dbReference type="ARBA" id="ARBA00001107"/>
    </source>
</evidence>
<dbReference type="NCBIfam" id="TIGR00209">
    <property type="entry name" value="galT_1"/>
    <property type="match status" value="1"/>
</dbReference>
<evidence type="ECO:0000256" key="10">
    <source>
        <dbReference type="ARBA" id="ARBA00023277"/>
    </source>
</evidence>
<dbReference type="UniPathway" id="UPA00214"/>
<evidence type="ECO:0000256" key="6">
    <source>
        <dbReference type="ARBA" id="ARBA00022695"/>
    </source>
</evidence>
<dbReference type="GO" id="GO:0005737">
    <property type="term" value="C:cytoplasm"/>
    <property type="evidence" value="ECO:0007669"/>
    <property type="project" value="TreeGrafter"/>
</dbReference>
<dbReference type="FunFam" id="3.30.428.10:FF:000001">
    <property type="entry name" value="Galactose-1-phosphate uridylyltransferase"/>
    <property type="match status" value="1"/>
</dbReference>
<dbReference type="InterPro" id="IPR019779">
    <property type="entry name" value="GalP_UDPtransf1_His-AS"/>
</dbReference>
<evidence type="ECO:0000256" key="9">
    <source>
        <dbReference type="ARBA" id="ARBA00023144"/>
    </source>
</evidence>
<comment type="catalytic activity">
    <reaction evidence="1 12">
        <text>alpha-D-galactose 1-phosphate + UDP-alpha-D-glucose = alpha-D-glucose 1-phosphate + UDP-alpha-D-galactose</text>
        <dbReference type="Rhea" id="RHEA:13989"/>
        <dbReference type="ChEBI" id="CHEBI:58336"/>
        <dbReference type="ChEBI" id="CHEBI:58601"/>
        <dbReference type="ChEBI" id="CHEBI:58885"/>
        <dbReference type="ChEBI" id="CHEBI:66914"/>
        <dbReference type="EC" id="2.7.7.12"/>
    </reaction>
</comment>
<name>A0A6L2Q7J6_COPFO</name>
<protein>
    <recommendedName>
        <fullName evidence="12">Galactose-1-phosphate uridylyltransferase</fullName>
        <ecNumber evidence="12">2.7.7.12</ecNumber>
    </recommendedName>
</protein>
<dbReference type="PANTHER" id="PTHR11943:SF1">
    <property type="entry name" value="GALACTOSE-1-PHOSPHATE URIDYLYLTRANSFERASE"/>
    <property type="match status" value="1"/>
</dbReference>
<evidence type="ECO:0000256" key="11">
    <source>
        <dbReference type="PIRSR" id="PIRSR000808-1"/>
    </source>
</evidence>
<dbReference type="InterPro" id="IPR005850">
    <property type="entry name" value="GalP_Utransf_C"/>
</dbReference>
<keyword evidence="5 12" id="KW-0808">Transferase</keyword>
<dbReference type="Gene3D" id="3.30.428.10">
    <property type="entry name" value="HIT-like"/>
    <property type="match status" value="2"/>
</dbReference>
<dbReference type="FunFam" id="3.30.428.10:FF:000002">
    <property type="entry name" value="Galactose-1-phosphate uridylyltransferase"/>
    <property type="match status" value="1"/>
</dbReference>
<evidence type="ECO:0000256" key="4">
    <source>
        <dbReference type="ARBA" id="ARBA00010951"/>
    </source>
</evidence>
<dbReference type="Pfam" id="PF01087">
    <property type="entry name" value="GalP_UDP_transf"/>
    <property type="match status" value="1"/>
</dbReference>
<dbReference type="CDD" id="cd00608">
    <property type="entry name" value="GalT"/>
    <property type="match status" value="1"/>
</dbReference>
<evidence type="ECO:0000259" key="14">
    <source>
        <dbReference type="Pfam" id="PF02744"/>
    </source>
</evidence>
<dbReference type="Pfam" id="PF02744">
    <property type="entry name" value="GalP_UDP_tr_C"/>
    <property type="match status" value="1"/>
</dbReference>
<sequence length="359" mass="41956">MEVTEPNELVEFNREDHAHTRYNPLKGEWVLVSPHRAKRPWCGQEEEPPEENIPEFEPKNPLCPGVVRPNGQVNPNYQSTFIFDNDFPALLEDVPSLPPSSDPLFQMESARGTCRVMCFHPKSNITLPLMTVPEIRQVIDKWIEELTELGKKYIWVQIFENKGAIMGCSNPHPHCQIWASSFVPNEPRIKEHYQLEYYKKFKRPLLMDYVAKELENKERIVTENADWVVVVPYWAVWPYETMLLPKMHVKRFTDVNSTQRDSLAAIIKVLTTKYDNLFKTSFPYSMGWHGAPTGARLHEDVSHWVFHGIYYPPLLRSATVKKFMVGYEMLAQSQRDLTQEQAAEKLRKLPDIHYKETKK</sequence>
<dbReference type="EC" id="2.7.7.12" evidence="12"/>
<feature type="domain" description="Galactose-1-phosphate uridyl transferase N-terminal" evidence="13">
    <location>
        <begin position="12"/>
        <end position="184"/>
    </location>
</feature>
<dbReference type="PANTHER" id="PTHR11943">
    <property type="entry name" value="GALACTOSE-1-PHOSPHATE URIDYLYLTRANSFERASE"/>
    <property type="match status" value="1"/>
</dbReference>
<dbReference type="InterPro" id="IPR005849">
    <property type="entry name" value="GalP_Utransf_N"/>
</dbReference>
<dbReference type="OrthoDB" id="418412at2759"/>
<dbReference type="InParanoid" id="A0A6L2Q7J6"/>
<dbReference type="GO" id="GO:0008108">
    <property type="term" value="F:UDP-glucose:hexose-1-phosphate uridylyltransferase activity"/>
    <property type="evidence" value="ECO:0007669"/>
    <property type="project" value="UniProtKB-EC"/>
</dbReference>